<evidence type="ECO:0000256" key="4">
    <source>
        <dbReference type="ARBA" id="ARBA00022989"/>
    </source>
</evidence>
<dbReference type="EMBL" id="LUCH01000931">
    <property type="protein sequence ID" value="KAF5404013.1"/>
    <property type="molecule type" value="Genomic_DNA"/>
</dbReference>
<reference evidence="10" key="1">
    <citation type="submission" date="2019-05" db="EMBL/GenBank/DDBJ databases">
        <title>Annotation for the trematode Paragonimus heterotremus.</title>
        <authorList>
            <person name="Choi Y.-J."/>
        </authorList>
    </citation>
    <scope>NUCLEOTIDE SEQUENCE</scope>
    <source>
        <strain evidence="10">LC</strain>
    </source>
</reference>
<dbReference type="PANTHER" id="PTHR12223:SF45">
    <property type="entry name" value="RE50040P"/>
    <property type="match status" value="1"/>
</dbReference>
<keyword evidence="11" id="KW-1185">Reference proteome</keyword>
<keyword evidence="2 7" id="KW-0812">Transmembrane</keyword>
<evidence type="ECO:0000259" key="9">
    <source>
        <dbReference type="PROSITE" id="PS51328"/>
    </source>
</evidence>
<dbReference type="SUPFAM" id="SSF49899">
    <property type="entry name" value="Concanavalin A-like lectins/glucanases"/>
    <property type="match status" value="1"/>
</dbReference>
<evidence type="ECO:0000313" key="11">
    <source>
        <dbReference type="Proteomes" id="UP000748531"/>
    </source>
</evidence>
<feature type="region of interest" description="Disordered" evidence="6">
    <location>
        <begin position="268"/>
        <end position="287"/>
    </location>
</feature>
<evidence type="ECO:0000256" key="7">
    <source>
        <dbReference type="SAM" id="Phobius"/>
    </source>
</evidence>
<comment type="subcellular location">
    <subcellularLocation>
        <location evidence="1">Membrane</location>
        <topology evidence="1">Single-pass type I membrane protein</topology>
    </subcellularLocation>
</comment>
<organism evidence="10 11">
    <name type="scientific">Paragonimus heterotremus</name>
    <dbReference type="NCBI Taxonomy" id="100268"/>
    <lineage>
        <taxon>Eukaryota</taxon>
        <taxon>Metazoa</taxon>
        <taxon>Spiralia</taxon>
        <taxon>Lophotrochozoa</taxon>
        <taxon>Platyhelminthes</taxon>
        <taxon>Trematoda</taxon>
        <taxon>Digenea</taxon>
        <taxon>Plagiorchiida</taxon>
        <taxon>Troglotremata</taxon>
        <taxon>Troglotrematidae</taxon>
        <taxon>Paragonimus</taxon>
    </lineage>
</organism>
<dbReference type="Pfam" id="PF03388">
    <property type="entry name" value="Lectin_leg-like"/>
    <property type="match status" value="1"/>
</dbReference>
<gene>
    <name evidence="10" type="ORF">PHET_02342</name>
</gene>
<dbReference type="GO" id="GO:0006888">
    <property type="term" value="P:endoplasmic reticulum to Golgi vesicle-mediated transport"/>
    <property type="evidence" value="ECO:0007669"/>
    <property type="project" value="TreeGrafter"/>
</dbReference>
<protein>
    <submittedName>
        <fullName evidence="10">Intracellular LEctin</fullName>
    </submittedName>
</protein>
<proteinExistence type="predicted"/>
<evidence type="ECO:0000256" key="3">
    <source>
        <dbReference type="ARBA" id="ARBA00022729"/>
    </source>
</evidence>
<evidence type="ECO:0000256" key="5">
    <source>
        <dbReference type="ARBA" id="ARBA00023136"/>
    </source>
</evidence>
<dbReference type="Gene3D" id="2.60.120.200">
    <property type="match status" value="1"/>
</dbReference>
<comment type="caution">
    <text evidence="10">The sequence shown here is derived from an EMBL/GenBank/DDBJ whole genome shotgun (WGS) entry which is preliminary data.</text>
</comment>
<keyword evidence="3 8" id="KW-0732">Signal</keyword>
<feature type="chain" id="PRO_5035144856" evidence="8">
    <location>
        <begin position="17"/>
        <end position="330"/>
    </location>
</feature>
<dbReference type="InterPro" id="IPR005052">
    <property type="entry name" value="Lectin_leg"/>
</dbReference>
<feature type="domain" description="L-type lectin-like" evidence="9">
    <location>
        <begin position="11"/>
        <end position="252"/>
    </location>
</feature>
<dbReference type="GO" id="GO:0030134">
    <property type="term" value="C:COPII-coated ER to Golgi transport vesicle"/>
    <property type="evidence" value="ECO:0007669"/>
    <property type="project" value="TreeGrafter"/>
</dbReference>
<keyword evidence="5 7" id="KW-0472">Membrane</keyword>
<name>A0A8J4SQJ0_9TREM</name>
<dbReference type="GO" id="GO:0005789">
    <property type="term" value="C:endoplasmic reticulum membrane"/>
    <property type="evidence" value="ECO:0007669"/>
    <property type="project" value="TreeGrafter"/>
</dbReference>
<dbReference type="PANTHER" id="PTHR12223">
    <property type="entry name" value="VESICULAR MANNOSE-BINDING LECTIN"/>
    <property type="match status" value="1"/>
</dbReference>
<evidence type="ECO:0000256" key="6">
    <source>
        <dbReference type="SAM" id="MobiDB-lite"/>
    </source>
</evidence>
<accession>A0A8J4SQJ0</accession>
<evidence type="ECO:0000256" key="1">
    <source>
        <dbReference type="ARBA" id="ARBA00004479"/>
    </source>
</evidence>
<dbReference type="GO" id="GO:0005793">
    <property type="term" value="C:endoplasmic reticulum-Golgi intermediate compartment"/>
    <property type="evidence" value="ECO:0007669"/>
    <property type="project" value="TreeGrafter"/>
</dbReference>
<keyword evidence="4 7" id="KW-1133">Transmembrane helix</keyword>
<dbReference type="Proteomes" id="UP000748531">
    <property type="component" value="Unassembled WGS sequence"/>
</dbReference>
<dbReference type="GO" id="GO:0000139">
    <property type="term" value="C:Golgi membrane"/>
    <property type="evidence" value="ECO:0007669"/>
    <property type="project" value="TreeGrafter"/>
</dbReference>
<dbReference type="OrthoDB" id="270293at2759"/>
<evidence type="ECO:0000313" key="10">
    <source>
        <dbReference type="EMBL" id="KAF5404013.1"/>
    </source>
</evidence>
<dbReference type="PROSITE" id="PS51328">
    <property type="entry name" value="L_LECTIN_LIKE"/>
    <property type="match status" value="1"/>
</dbReference>
<feature type="transmembrane region" description="Helical" evidence="7">
    <location>
        <begin position="294"/>
        <end position="319"/>
    </location>
</feature>
<dbReference type="InterPro" id="IPR051136">
    <property type="entry name" value="Intracellular_Lectin-GPT"/>
</dbReference>
<dbReference type="AlphaFoldDB" id="A0A8J4SQJ0"/>
<evidence type="ECO:0000256" key="2">
    <source>
        <dbReference type="ARBA" id="ARBA00022692"/>
    </source>
</evidence>
<evidence type="ECO:0000256" key="8">
    <source>
        <dbReference type="SAM" id="SignalP"/>
    </source>
</evidence>
<feature type="signal peptide" evidence="8">
    <location>
        <begin position="1"/>
        <end position="16"/>
    </location>
</feature>
<sequence>MPLFCIILLYLACTSASSLKEKHDHSLLLPNQIAGWHFYGSTVIEPDQVQITKDIRSQSGGLHCTIPVIYRNWEIHISFHVEGPGKTLFGDGFAFWYTEAPASYGLCTLLCLLAPPERFLGTAFGSREVFRGLGIFFDTYANQNGQHAHEHPYISVMVNNGSRAYDHDKDGTHTELAGCSSDFRNRPHSLAVIRYVNRQLSLLLKYPGVEKDTECFTVEDVDLPIGYYFGISAATGDLSDAHNIHSIRTFEVDVPLSAQELVRDPSRIEPSAGHAAPPRAHVPDDPQPSRTSRFMWTLLMWTFALSCLGGCSYFGYIYYHRRQRQLKRLY</sequence>
<dbReference type="GO" id="GO:0005537">
    <property type="term" value="F:D-mannose binding"/>
    <property type="evidence" value="ECO:0007669"/>
    <property type="project" value="TreeGrafter"/>
</dbReference>
<dbReference type="InterPro" id="IPR013320">
    <property type="entry name" value="ConA-like_dom_sf"/>
</dbReference>